<dbReference type="InterPro" id="IPR051533">
    <property type="entry name" value="WaaL-like"/>
</dbReference>
<proteinExistence type="predicted"/>
<feature type="transmembrane region" description="Helical" evidence="6">
    <location>
        <begin position="83"/>
        <end position="100"/>
    </location>
</feature>
<dbReference type="Pfam" id="PF04932">
    <property type="entry name" value="Wzy_C"/>
    <property type="match status" value="1"/>
</dbReference>
<keyword evidence="9" id="KW-1185">Reference proteome</keyword>
<feature type="transmembrane region" description="Helical" evidence="6">
    <location>
        <begin position="41"/>
        <end position="63"/>
    </location>
</feature>
<evidence type="ECO:0000256" key="4">
    <source>
        <dbReference type="ARBA" id="ARBA00023136"/>
    </source>
</evidence>
<feature type="transmembrane region" description="Helical" evidence="6">
    <location>
        <begin position="240"/>
        <end position="259"/>
    </location>
</feature>
<reference evidence="8" key="1">
    <citation type="journal article" date="2014" name="Int. J. Syst. Evol. Microbiol.">
        <title>Complete genome sequence of Corynebacterium casei LMG S-19264T (=DSM 44701T), isolated from a smear-ripened cheese.</title>
        <authorList>
            <consortium name="US DOE Joint Genome Institute (JGI-PGF)"/>
            <person name="Walter F."/>
            <person name="Albersmeier A."/>
            <person name="Kalinowski J."/>
            <person name="Ruckert C."/>
        </authorList>
    </citation>
    <scope>NUCLEOTIDE SEQUENCE</scope>
    <source>
        <strain evidence="8">CGMCC 4.7201</strain>
    </source>
</reference>
<comment type="caution">
    <text evidence="8">The sequence shown here is derived from an EMBL/GenBank/DDBJ whole genome shotgun (WGS) entry which is preliminary data.</text>
</comment>
<evidence type="ECO:0000259" key="7">
    <source>
        <dbReference type="Pfam" id="PF04932"/>
    </source>
</evidence>
<dbReference type="EMBL" id="BMMS01000028">
    <property type="protein sequence ID" value="GGO96126.1"/>
    <property type="molecule type" value="Genomic_DNA"/>
</dbReference>
<sequence length="331" mass="32764">MLVCCAVWALVSAAGRAARPEGVLLALLAVAAGYAAGRIAGAILPVAAPAFAATVVAVVVVAVPKGLSGEPIAPPLGYSNANAALLTLAAGAACCAAWAARSGPLRLALRLLAAATAGMALAMGSVAAGAACLGVLLCSLAAARMDRRLLGLAGLALCAVLAVGGSVLVASDTLPGTASLTTQLTQRRVDLWRSALDLAETHPLRGIGPDRFGEVSEVALADGDTDKAHSAALQEAAEQGVPGVTLLGCAYLWMLYALWRSCRSTPVVLTAAAALTGLAVQASVDYVLSYAAVTAGAGLLAGMATARPLADEHAHDGDGHDGSEHGAVTVP</sequence>
<dbReference type="Proteomes" id="UP000641932">
    <property type="component" value="Unassembled WGS sequence"/>
</dbReference>
<evidence type="ECO:0000256" key="6">
    <source>
        <dbReference type="SAM" id="Phobius"/>
    </source>
</evidence>
<evidence type="ECO:0000256" key="1">
    <source>
        <dbReference type="ARBA" id="ARBA00004141"/>
    </source>
</evidence>
<feature type="transmembrane region" description="Helical" evidence="6">
    <location>
        <begin position="112"/>
        <end position="137"/>
    </location>
</feature>
<evidence type="ECO:0000256" key="3">
    <source>
        <dbReference type="ARBA" id="ARBA00022989"/>
    </source>
</evidence>
<feature type="compositionally biased region" description="Basic and acidic residues" evidence="5">
    <location>
        <begin position="311"/>
        <end position="324"/>
    </location>
</feature>
<evidence type="ECO:0000313" key="8">
    <source>
        <dbReference type="EMBL" id="GGO96126.1"/>
    </source>
</evidence>
<reference evidence="8" key="2">
    <citation type="submission" date="2020-09" db="EMBL/GenBank/DDBJ databases">
        <authorList>
            <person name="Sun Q."/>
            <person name="Zhou Y."/>
        </authorList>
    </citation>
    <scope>NUCLEOTIDE SEQUENCE</scope>
    <source>
        <strain evidence="8">CGMCC 4.7201</strain>
    </source>
</reference>
<feature type="transmembrane region" description="Helical" evidence="6">
    <location>
        <begin position="149"/>
        <end position="170"/>
    </location>
</feature>
<dbReference type="InterPro" id="IPR007016">
    <property type="entry name" value="O-antigen_ligase-rel_domated"/>
</dbReference>
<keyword evidence="4 6" id="KW-0472">Membrane</keyword>
<evidence type="ECO:0000313" key="9">
    <source>
        <dbReference type="Proteomes" id="UP000641932"/>
    </source>
</evidence>
<dbReference type="PANTHER" id="PTHR37422">
    <property type="entry name" value="TEICHURONIC ACID BIOSYNTHESIS PROTEIN TUAE"/>
    <property type="match status" value="1"/>
</dbReference>
<name>A0A918E1F2_9ACTN</name>
<comment type="subcellular location">
    <subcellularLocation>
        <location evidence="1">Membrane</location>
        <topology evidence="1">Multi-pass membrane protein</topology>
    </subcellularLocation>
</comment>
<feature type="region of interest" description="Disordered" evidence="5">
    <location>
        <begin position="311"/>
        <end position="331"/>
    </location>
</feature>
<gene>
    <name evidence="8" type="ORF">GCM10012280_54910</name>
</gene>
<keyword evidence="2 6" id="KW-0812">Transmembrane</keyword>
<dbReference type="AlphaFoldDB" id="A0A918E1F2"/>
<evidence type="ECO:0000256" key="2">
    <source>
        <dbReference type="ARBA" id="ARBA00022692"/>
    </source>
</evidence>
<keyword evidence="3 6" id="KW-1133">Transmembrane helix</keyword>
<feature type="domain" description="O-antigen ligase-related" evidence="7">
    <location>
        <begin position="113"/>
        <end position="247"/>
    </location>
</feature>
<organism evidence="8 9">
    <name type="scientific">Wenjunlia tyrosinilytica</name>
    <dbReference type="NCBI Taxonomy" id="1544741"/>
    <lineage>
        <taxon>Bacteria</taxon>
        <taxon>Bacillati</taxon>
        <taxon>Actinomycetota</taxon>
        <taxon>Actinomycetes</taxon>
        <taxon>Kitasatosporales</taxon>
        <taxon>Streptomycetaceae</taxon>
        <taxon>Wenjunlia</taxon>
    </lineage>
</organism>
<accession>A0A918E1F2</accession>
<feature type="transmembrane region" description="Helical" evidence="6">
    <location>
        <begin position="266"/>
        <end position="284"/>
    </location>
</feature>
<dbReference type="GO" id="GO:0016020">
    <property type="term" value="C:membrane"/>
    <property type="evidence" value="ECO:0007669"/>
    <property type="project" value="UniProtKB-SubCell"/>
</dbReference>
<evidence type="ECO:0000256" key="5">
    <source>
        <dbReference type="SAM" id="MobiDB-lite"/>
    </source>
</evidence>
<dbReference type="PANTHER" id="PTHR37422:SF23">
    <property type="entry name" value="TEICHURONIC ACID BIOSYNTHESIS PROTEIN TUAE"/>
    <property type="match status" value="1"/>
</dbReference>
<protein>
    <recommendedName>
        <fullName evidence="7">O-antigen ligase-related domain-containing protein</fullName>
    </recommendedName>
</protein>